<evidence type="ECO:0008006" key="4">
    <source>
        <dbReference type="Google" id="ProtNLM"/>
    </source>
</evidence>
<gene>
    <name evidence="2" type="ORF">POL25_26010</name>
</gene>
<name>A0ABT5E3E7_9BACT</name>
<dbReference type="Proteomes" id="UP001221686">
    <property type="component" value="Unassembled WGS sequence"/>
</dbReference>
<sequence>MTPSSMHARISAFLWRWVLAYFLLYLLLFPLWMLGDLVLPWVHVHEEPWLALVAWLGDRIGLAAVPRIDSDAGDQAYYYVSALARLALAGVLATLWPLVTRTSEPSLRAMDRGRAYAAVYLGLEMLTYGWYKLIPTQMPAIGPERAILPLGDTSPTLLLWSLMGASPAYQSATGLIEVVAGVLLFWRRTRPAGALLTVVVMTNVVLLNYCYDVPVKLHATHLLLLALLLAGPELTRLLAALWGHAVPARTTDPFPIASRAWRRAAWWTRLALVVGMSTHHFVVCLGLMRSTGELAPIGPLHGVYRVIAFTGDGHADMPDERRWLRVALNQEGLATIQTADGAGTLYLLTIDDEAHTLSFAHPGVLAVVLDYQHTGDDTLRLTGTVDGARIVADLQRRPHAAPLTTHGTHWIHDYLPFR</sequence>
<feature type="transmembrane region" description="Helical" evidence="1">
    <location>
        <begin position="12"/>
        <end position="33"/>
    </location>
</feature>
<dbReference type="EMBL" id="JAQNDL010000003">
    <property type="protein sequence ID" value="MDC0720383.1"/>
    <property type="molecule type" value="Genomic_DNA"/>
</dbReference>
<protein>
    <recommendedName>
        <fullName evidence="4">DoxX family protein</fullName>
    </recommendedName>
</protein>
<feature type="transmembrane region" description="Helical" evidence="1">
    <location>
        <begin position="115"/>
        <end position="131"/>
    </location>
</feature>
<dbReference type="RefSeq" id="WP_272088891.1">
    <property type="nucleotide sequence ID" value="NZ_JAQNDL010000003.1"/>
</dbReference>
<evidence type="ECO:0000313" key="2">
    <source>
        <dbReference type="EMBL" id="MDC0720383.1"/>
    </source>
</evidence>
<keyword evidence="3" id="KW-1185">Reference proteome</keyword>
<keyword evidence="1" id="KW-1133">Transmembrane helix</keyword>
<accession>A0ABT5E3E7</accession>
<keyword evidence="1" id="KW-0812">Transmembrane</keyword>
<organism evidence="2 3">
    <name type="scientific">Nannocystis bainbridge</name>
    <dbReference type="NCBI Taxonomy" id="2995303"/>
    <lineage>
        <taxon>Bacteria</taxon>
        <taxon>Pseudomonadati</taxon>
        <taxon>Myxococcota</taxon>
        <taxon>Polyangia</taxon>
        <taxon>Nannocystales</taxon>
        <taxon>Nannocystaceae</taxon>
        <taxon>Nannocystis</taxon>
    </lineage>
</organism>
<evidence type="ECO:0000256" key="1">
    <source>
        <dbReference type="SAM" id="Phobius"/>
    </source>
</evidence>
<keyword evidence="1" id="KW-0472">Membrane</keyword>
<reference evidence="2 3" key="1">
    <citation type="submission" date="2022-11" db="EMBL/GenBank/DDBJ databases">
        <title>Minimal conservation of predation-associated metabolite biosynthetic gene clusters underscores biosynthetic potential of Myxococcota including descriptions for ten novel species: Archangium lansinium sp. nov., Myxococcus landrumus sp. nov., Nannocystis bai.</title>
        <authorList>
            <person name="Ahearne A."/>
            <person name="Stevens C."/>
            <person name="Dowd S."/>
        </authorList>
    </citation>
    <scope>NUCLEOTIDE SEQUENCE [LARGE SCALE GENOMIC DNA]</scope>
    <source>
        <strain evidence="2 3">BB15-2</strain>
    </source>
</reference>
<feature type="transmembrane region" description="Helical" evidence="1">
    <location>
        <begin position="193"/>
        <end position="211"/>
    </location>
</feature>
<proteinExistence type="predicted"/>
<comment type="caution">
    <text evidence="2">The sequence shown here is derived from an EMBL/GenBank/DDBJ whole genome shotgun (WGS) entry which is preliminary data.</text>
</comment>
<feature type="transmembrane region" description="Helical" evidence="1">
    <location>
        <begin position="168"/>
        <end position="186"/>
    </location>
</feature>
<evidence type="ECO:0000313" key="3">
    <source>
        <dbReference type="Proteomes" id="UP001221686"/>
    </source>
</evidence>
<feature type="transmembrane region" description="Helical" evidence="1">
    <location>
        <begin position="76"/>
        <end position="99"/>
    </location>
</feature>